<proteinExistence type="predicted"/>
<feature type="region of interest" description="Disordered" evidence="1">
    <location>
        <begin position="456"/>
        <end position="478"/>
    </location>
</feature>
<sequence>MKKLNLVILSLIFISGGIFAQTTPVDNACKGNGENNSSNVITCYRQELAAQPLKYWFMSNQVYGDVEVNRYQMISQSWSPAGLVSPSQWLENVDIAIPKNPKSTRALIAVDISDQILLEVARATQTIVISLHTIPTRDLVYQNDGKPREEDDSIARTWRLYMDEPVQRQQLPLHVPMAATISQTIRLSKKELRKYDINKFIVTGASKRGWASWLSGISDPSVEAIVPFVIDVLDTKQVMQNIYRSYGGNWPVAFTPYYDQGIDKTVKSADFDQLMKIEDPLQYMNTPLQSRLEIPKYIVNASGDDFFVPDNTRYYFDKLPGVKSLRIAPNTGHIGIIDFTQQSLISFINRIQANKPLPQVQVAPYPQLDNGNLDVKFSEKPAKVVRWTATNPAARDFRFACGVKYIPTEVTVSSANSVAVPLDYHGPGWQATFVEATFNDGYVATSQVYITPDAKYPTTAPPAPEGNPACSTLPGRGL</sequence>
<evidence type="ECO:0000313" key="3">
    <source>
        <dbReference type="EMBL" id="WAT01962.1"/>
    </source>
</evidence>
<reference evidence="3" key="1">
    <citation type="submission" date="2022-12" db="EMBL/GenBank/DDBJ databases">
        <title>Complete genome sequence of an Australian strain of Rouxiella badensis DAR84756 and resolution of the R. badensis DSM100043 and R. chamberiensis DSM28324 genomes.</title>
        <authorList>
            <person name="Paul S."/>
            <person name="Anderson P.J."/>
            <person name="Maynard G."/>
            <person name="Dyall-Smith M."/>
            <person name="Kudinha T."/>
        </authorList>
    </citation>
    <scope>NUCLEOTIDE SEQUENCE</scope>
    <source>
        <strain evidence="3">DSM 28324</strain>
    </source>
</reference>
<dbReference type="Proteomes" id="UP001164712">
    <property type="component" value="Chromosome"/>
</dbReference>
<name>A0ABY7HSJ7_9GAMM</name>
<dbReference type="InterPro" id="IPR029058">
    <property type="entry name" value="AB_hydrolase_fold"/>
</dbReference>
<evidence type="ECO:0000313" key="4">
    <source>
        <dbReference type="Proteomes" id="UP001164712"/>
    </source>
</evidence>
<gene>
    <name evidence="3" type="ORF">O1V66_04510</name>
</gene>
<dbReference type="PIRSF" id="PIRSF014728">
    <property type="entry name" value="PqaA"/>
    <property type="match status" value="1"/>
</dbReference>
<evidence type="ECO:0000256" key="2">
    <source>
        <dbReference type="SAM" id="SignalP"/>
    </source>
</evidence>
<accession>A0ABY7HSJ7</accession>
<keyword evidence="4" id="KW-1185">Reference proteome</keyword>
<feature type="signal peptide" evidence="2">
    <location>
        <begin position="1"/>
        <end position="20"/>
    </location>
</feature>
<dbReference type="EMBL" id="CP114058">
    <property type="protein sequence ID" value="WAT01962.1"/>
    <property type="molecule type" value="Genomic_DNA"/>
</dbReference>
<dbReference type="PANTHER" id="PTHR31497">
    <property type="entry name" value="AUTOCRINE PROLIFERATION REPRESSOR PROTEIN A"/>
    <property type="match status" value="1"/>
</dbReference>
<dbReference type="InterPro" id="IPR009199">
    <property type="entry name" value="PhoPQ-act_pathogen-rel_PqaA"/>
</dbReference>
<organism evidence="3 4">
    <name type="scientific">Rouxiella chamberiensis</name>
    <dbReference type="NCBI Taxonomy" id="1513468"/>
    <lineage>
        <taxon>Bacteria</taxon>
        <taxon>Pseudomonadati</taxon>
        <taxon>Pseudomonadota</taxon>
        <taxon>Gammaproteobacteria</taxon>
        <taxon>Enterobacterales</taxon>
        <taxon>Yersiniaceae</taxon>
        <taxon>Rouxiella</taxon>
    </lineage>
</organism>
<protein>
    <submittedName>
        <fullName evidence="3">PhoPQ-activated protein PqaA family protein</fullName>
    </submittedName>
</protein>
<dbReference type="Gene3D" id="3.40.50.1820">
    <property type="entry name" value="alpha/beta hydrolase"/>
    <property type="match status" value="1"/>
</dbReference>
<dbReference type="Pfam" id="PF10142">
    <property type="entry name" value="PhoPQ_related"/>
    <property type="match status" value="1"/>
</dbReference>
<feature type="chain" id="PRO_5045936890" evidence="2">
    <location>
        <begin position="21"/>
        <end position="478"/>
    </location>
</feature>
<dbReference type="SUPFAM" id="SSF53474">
    <property type="entry name" value="alpha/beta-Hydrolases"/>
    <property type="match status" value="1"/>
</dbReference>
<keyword evidence="2" id="KW-0732">Signal</keyword>
<dbReference type="RefSeq" id="WP_045046987.1">
    <property type="nucleotide sequence ID" value="NZ_CP114058.1"/>
</dbReference>
<evidence type="ECO:0000256" key="1">
    <source>
        <dbReference type="SAM" id="MobiDB-lite"/>
    </source>
</evidence>
<dbReference type="PANTHER" id="PTHR31497:SF0">
    <property type="entry name" value="AUTOCRINE PROLIFERATION REPRESSOR PROTEIN A"/>
    <property type="match status" value="1"/>
</dbReference>